<feature type="domain" description="PHD-type" evidence="7">
    <location>
        <begin position="68"/>
        <end position="114"/>
    </location>
</feature>
<evidence type="ECO:0000256" key="1">
    <source>
        <dbReference type="ARBA" id="ARBA00022723"/>
    </source>
</evidence>
<dbReference type="InterPro" id="IPR019786">
    <property type="entry name" value="Zinc_finger_PHD-type_CS"/>
</dbReference>
<dbReference type="EMBL" id="ADBJ01000020">
    <property type="protein sequence ID" value="EFA82246.1"/>
    <property type="molecule type" value="Genomic_DNA"/>
</dbReference>
<dbReference type="InterPro" id="IPR011011">
    <property type="entry name" value="Znf_FYVE_PHD"/>
</dbReference>
<dbReference type="STRING" id="670386.D3B878"/>
<dbReference type="RefSeq" id="XP_020434363.1">
    <property type="nucleotide sequence ID" value="XM_020575568.1"/>
</dbReference>
<dbReference type="GO" id="GO:0008270">
    <property type="term" value="F:zinc ion binding"/>
    <property type="evidence" value="ECO:0007669"/>
    <property type="project" value="UniProtKB-KW"/>
</dbReference>
<evidence type="ECO:0000256" key="5">
    <source>
        <dbReference type="PROSITE-ProRule" id="PRU00146"/>
    </source>
</evidence>
<dbReference type="SMART" id="SM00249">
    <property type="entry name" value="PHD"/>
    <property type="match status" value="3"/>
</dbReference>
<reference evidence="8 9" key="1">
    <citation type="journal article" date="2011" name="Genome Res.">
        <title>Phylogeny-wide analysis of social amoeba genomes highlights ancient origins for complex intercellular communication.</title>
        <authorList>
            <person name="Heidel A.J."/>
            <person name="Lawal H.M."/>
            <person name="Felder M."/>
            <person name="Schilde C."/>
            <person name="Helps N.R."/>
            <person name="Tunggal B."/>
            <person name="Rivero F."/>
            <person name="John U."/>
            <person name="Schleicher M."/>
            <person name="Eichinger L."/>
            <person name="Platzer M."/>
            <person name="Noegel A.A."/>
            <person name="Schaap P."/>
            <person name="Gloeckner G."/>
        </authorList>
    </citation>
    <scope>NUCLEOTIDE SEQUENCE [LARGE SCALE GENOMIC DNA]</scope>
    <source>
        <strain evidence="9">ATCC 26659 / Pp 5 / PN500</strain>
    </source>
</reference>
<accession>D3B878</accession>
<dbReference type="Pfam" id="PF23011">
    <property type="entry name" value="PHD-1st_NSD"/>
    <property type="match status" value="1"/>
</dbReference>
<dbReference type="InterPro" id="IPR001965">
    <property type="entry name" value="Znf_PHD"/>
</dbReference>
<dbReference type="InterPro" id="IPR055197">
    <property type="entry name" value="PHDvar_NSD"/>
</dbReference>
<gene>
    <name evidence="8" type="ORF">PPL_04669</name>
</gene>
<evidence type="ECO:0000256" key="6">
    <source>
        <dbReference type="SAM" id="MobiDB-lite"/>
    </source>
</evidence>
<evidence type="ECO:0000313" key="8">
    <source>
        <dbReference type="EMBL" id="EFA82246.1"/>
    </source>
</evidence>
<dbReference type="Pfam" id="PF22908">
    <property type="entry name" value="PHD_NSD"/>
    <property type="match status" value="1"/>
</dbReference>
<dbReference type="InterPro" id="IPR059153">
    <property type="entry name" value="NSD_PHD-1st"/>
</dbReference>
<dbReference type="CDD" id="cd15565">
    <property type="entry name" value="PHD2_NSD"/>
    <property type="match status" value="1"/>
</dbReference>
<dbReference type="PROSITE" id="PS01359">
    <property type="entry name" value="ZF_PHD_1"/>
    <property type="match status" value="1"/>
</dbReference>
<feature type="region of interest" description="Disordered" evidence="6">
    <location>
        <begin position="425"/>
        <end position="451"/>
    </location>
</feature>
<proteinExistence type="predicted"/>
<protein>
    <submittedName>
        <fullName evidence="8">PHD zinc finger-containing protein</fullName>
    </submittedName>
</protein>
<dbReference type="SMART" id="SM00184">
    <property type="entry name" value="RING"/>
    <property type="match status" value="2"/>
</dbReference>
<dbReference type="PANTHER" id="PTHR46235">
    <property type="entry name" value="PHD FINGER-CONTAINING PROTEIN DDB_G0268158"/>
    <property type="match status" value="1"/>
</dbReference>
<dbReference type="AlphaFoldDB" id="D3B878"/>
<dbReference type="CDD" id="cd15566">
    <property type="entry name" value="PHD3_NSD"/>
    <property type="match status" value="1"/>
</dbReference>
<dbReference type="GeneID" id="31360156"/>
<feature type="region of interest" description="Disordered" evidence="6">
    <location>
        <begin position="229"/>
        <end position="291"/>
    </location>
</feature>
<keyword evidence="1" id="KW-0479">Metal-binding</keyword>
<feature type="compositionally biased region" description="Polar residues" evidence="6">
    <location>
        <begin position="378"/>
        <end position="398"/>
    </location>
</feature>
<keyword evidence="3 5" id="KW-0863">Zinc-finger</keyword>
<dbReference type="PROSITE" id="PS50016">
    <property type="entry name" value="ZF_PHD_2"/>
    <property type="match status" value="1"/>
</dbReference>
<dbReference type="Proteomes" id="UP000001396">
    <property type="component" value="Unassembled WGS sequence"/>
</dbReference>
<evidence type="ECO:0000256" key="4">
    <source>
        <dbReference type="ARBA" id="ARBA00022833"/>
    </source>
</evidence>
<evidence type="ECO:0000256" key="2">
    <source>
        <dbReference type="ARBA" id="ARBA00022737"/>
    </source>
</evidence>
<feature type="region of interest" description="Disordered" evidence="6">
    <location>
        <begin position="365"/>
        <end position="401"/>
    </location>
</feature>
<evidence type="ECO:0000313" key="9">
    <source>
        <dbReference type="Proteomes" id="UP000001396"/>
    </source>
</evidence>
<dbReference type="CDD" id="cd15564">
    <property type="entry name" value="PHD1_NSD"/>
    <property type="match status" value="1"/>
</dbReference>
<dbReference type="SUPFAM" id="SSF57903">
    <property type="entry name" value="FYVE/PHD zinc finger"/>
    <property type="match status" value="2"/>
</dbReference>
<comment type="caution">
    <text evidence="8">The sequence shown here is derived from an EMBL/GenBank/DDBJ whole genome shotgun (WGS) entry which is preliminary data.</text>
</comment>
<feature type="region of interest" description="Disordered" evidence="6">
    <location>
        <begin position="509"/>
        <end position="533"/>
    </location>
</feature>
<dbReference type="InParanoid" id="D3B878"/>
<dbReference type="InterPro" id="IPR055198">
    <property type="entry name" value="NSD_PHD"/>
</dbReference>
<evidence type="ECO:0000256" key="3">
    <source>
        <dbReference type="ARBA" id="ARBA00022771"/>
    </source>
</evidence>
<keyword evidence="4" id="KW-0862">Zinc</keyword>
<keyword evidence="2" id="KW-0677">Repeat</keyword>
<evidence type="ECO:0000259" key="7">
    <source>
        <dbReference type="PROSITE" id="PS50016"/>
    </source>
</evidence>
<dbReference type="InterPro" id="IPR019787">
    <property type="entry name" value="Znf_PHD-finger"/>
</dbReference>
<sequence>MADQVVTVYSNDHQDYSVKSNKKRLADGLPDDASKKLKVPDQIVASPKINNNVTHDADAKAKKPRKNEAICTVCEKSDNLLMCDGPCLRSFHIDCIGLDSMPTSRWECSDCSKNQNICFACKERGIINMNLTKCKVHQCGKFYHNKCISEFKLTKVVNTKSPRFNCPLHYCESCGVSGDGKQSVHCFRCPTAYHVICMPPVVKMLTKSKETRKTGLILCPKHYNEQGVVPQQQQQQLHSSGSITPQLKSPQTTCGHSHSHQHPHQHQHQQQTPQCHSQKHNVTSPSSSFFTPMSPISSPPFSPVESPRFISSSSEFINHSSTPSSPMHIGQYNILNSSNNSTNNSIYDQLKQQQMFLQLQERVTQSDFTTERPRSFSKRNSNGSVPSISTAPSPALSRSNSSEHLLELTELTSYASRLIEIRDSNNNVNSKDNNNNNNNNYSAENNNQSINNSNFQFSHILNSKPTNSYNNNNNNTFNNEIDQSKLIGQFLQFAHTKKIGFQGASILSAPSTPTNYSPHQVPSIKSSSQRPSF</sequence>
<feature type="compositionally biased region" description="Basic residues" evidence="6">
    <location>
        <begin position="257"/>
        <end position="267"/>
    </location>
</feature>
<dbReference type="Pfam" id="PF23004">
    <property type="entry name" value="PHDvar_NSD"/>
    <property type="match status" value="1"/>
</dbReference>
<feature type="compositionally biased region" description="Polar residues" evidence="6">
    <location>
        <begin position="237"/>
        <end position="255"/>
    </location>
</feature>
<dbReference type="InterPro" id="IPR001841">
    <property type="entry name" value="Znf_RING"/>
</dbReference>
<dbReference type="GO" id="GO:0006338">
    <property type="term" value="P:chromatin remodeling"/>
    <property type="evidence" value="ECO:0007669"/>
    <property type="project" value="UniProtKB-ARBA"/>
</dbReference>
<keyword evidence="9" id="KW-1185">Reference proteome</keyword>
<dbReference type="InterPro" id="IPR013083">
    <property type="entry name" value="Znf_RING/FYVE/PHD"/>
</dbReference>
<organism evidence="8 9">
    <name type="scientific">Heterostelium pallidum (strain ATCC 26659 / Pp 5 / PN500)</name>
    <name type="common">Cellular slime mold</name>
    <name type="synonym">Polysphondylium pallidum</name>
    <dbReference type="NCBI Taxonomy" id="670386"/>
    <lineage>
        <taxon>Eukaryota</taxon>
        <taxon>Amoebozoa</taxon>
        <taxon>Evosea</taxon>
        <taxon>Eumycetozoa</taxon>
        <taxon>Dictyostelia</taxon>
        <taxon>Acytosteliales</taxon>
        <taxon>Acytosteliaceae</taxon>
        <taxon>Heterostelium</taxon>
    </lineage>
</organism>
<dbReference type="PANTHER" id="PTHR46235:SF3">
    <property type="entry name" value="PHD FINGER-CONTAINING PROTEIN DDB_G0268158"/>
    <property type="match status" value="1"/>
</dbReference>
<dbReference type="OMA" id="QNICFAC"/>
<name>D3B878_HETP5</name>
<dbReference type="Gene3D" id="3.30.40.10">
    <property type="entry name" value="Zinc/RING finger domain, C3HC4 (zinc finger)"/>
    <property type="match status" value="3"/>
</dbReference>